<dbReference type="SUPFAM" id="SSF53474">
    <property type="entry name" value="alpha/beta-Hydrolases"/>
    <property type="match status" value="1"/>
</dbReference>
<evidence type="ECO:0000313" key="2">
    <source>
        <dbReference type="EMBL" id="CAG8629326.1"/>
    </source>
</evidence>
<dbReference type="InterPro" id="IPR029058">
    <property type="entry name" value="AB_hydrolase_fold"/>
</dbReference>
<keyword evidence="3" id="KW-1185">Reference proteome</keyword>
<sequence>MNSINEDEFLQAFMQIKHNDIFLPGELHRPTDKNTGICVFVHGSGSSRFSPRYIAKALRSRGIGTFLLDLLTPEEEQIDEVTRHLRFNIEMLAERVVSVIDHFEKAEDLKGLPIGLFGASTGGGAALLAALKRPDRVRLVIARGGRPDLMNPALLKEIITPTLFIVGGNDSVVLKMNEKAFNDLGSQIKHLTVIPGATHLFEEPGCLEKVADLAIQWMERYLIEKEVTEQSKR</sequence>
<dbReference type="Proteomes" id="UP000789342">
    <property type="component" value="Unassembled WGS sequence"/>
</dbReference>
<dbReference type="Pfam" id="PF12740">
    <property type="entry name" value="PETase"/>
    <property type="match status" value="1"/>
</dbReference>
<feature type="domain" description="PET hydrolase/cutinase-like" evidence="1">
    <location>
        <begin position="22"/>
        <end position="224"/>
    </location>
</feature>
<protein>
    <submittedName>
        <fullName evidence="2">5846_t:CDS:1</fullName>
    </submittedName>
</protein>
<reference evidence="2" key="1">
    <citation type="submission" date="2021-06" db="EMBL/GenBank/DDBJ databases">
        <authorList>
            <person name="Kallberg Y."/>
            <person name="Tangrot J."/>
            <person name="Rosling A."/>
        </authorList>
    </citation>
    <scope>NUCLEOTIDE SEQUENCE</scope>
    <source>
        <strain evidence="2">CL551</strain>
    </source>
</reference>
<dbReference type="PANTHER" id="PTHR43194:SF2">
    <property type="entry name" value="PEROXISOMAL MEMBRANE PROTEIN LPX1"/>
    <property type="match status" value="1"/>
</dbReference>
<accession>A0A9N9DBQ2</accession>
<dbReference type="PANTHER" id="PTHR43194">
    <property type="entry name" value="HYDROLASE ALPHA/BETA FOLD FAMILY"/>
    <property type="match status" value="1"/>
</dbReference>
<comment type="caution">
    <text evidence="2">The sequence shown here is derived from an EMBL/GenBank/DDBJ whole genome shotgun (WGS) entry which is preliminary data.</text>
</comment>
<dbReference type="Gene3D" id="3.40.50.1820">
    <property type="entry name" value="alpha/beta hydrolase"/>
    <property type="match status" value="1"/>
</dbReference>
<dbReference type="EMBL" id="CAJVPV010008330">
    <property type="protein sequence ID" value="CAG8629326.1"/>
    <property type="molecule type" value="Genomic_DNA"/>
</dbReference>
<organism evidence="2 3">
    <name type="scientific">Acaulospora morrowiae</name>
    <dbReference type="NCBI Taxonomy" id="94023"/>
    <lineage>
        <taxon>Eukaryota</taxon>
        <taxon>Fungi</taxon>
        <taxon>Fungi incertae sedis</taxon>
        <taxon>Mucoromycota</taxon>
        <taxon>Glomeromycotina</taxon>
        <taxon>Glomeromycetes</taxon>
        <taxon>Diversisporales</taxon>
        <taxon>Acaulosporaceae</taxon>
        <taxon>Acaulospora</taxon>
    </lineage>
</organism>
<gene>
    <name evidence="2" type="ORF">AMORRO_LOCUS9015</name>
</gene>
<dbReference type="AlphaFoldDB" id="A0A9N9DBQ2"/>
<dbReference type="OrthoDB" id="18845at2759"/>
<evidence type="ECO:0000259" key="1">
    <source>
        <dbReference type="Pfam" id="PF12740"/>
    </source>
</evidence>
<proteinExistence type="predicted"/>
<evidence type="ECO:0000313" key="3">
    <source>
        <dbReference type="Proteomes" id="UP000789342"/>
    </source>
</evidence>
<dbReference type="InterPro" id="IPR041127">
    <property type="entry name" value="PET_hydrolase/cutinase-like"/>
</dbReference>
<dbReference type="InterPro" id="IPR050228">
    <property type="entry name" value="Carboxylesterase_BioH"/>
</dbReference>
<name>A0A9N9DBQ2_9GLOM</name>